<dbReference type="Proteomes" id="UP000218811">
    <property type="component" value="Unassembled WGS sequence"/>
</dbReference>
<protein>
    <submittedName>
        <fullName evidence="2">Uncharacterized protein</fullName>
    </submittedName>
</protein>
<proteinExistence type="predicted"/>
<accession>A0A2H3JTK2</accession>
<feature type="compositionally biased region" description="Low complexity" evidence="1">
    <location>
        <begin position="8"/>
        <end position="17"/>
    </location>
</feature>
<sequence>MSRYQSALLSPSTPSSTDQERILIPSDCQRTEISDTWVKWSPDTLIPVYRFHTSPSVPST</sequence>
<gene>
    <name evidence="2" type="ORF">WOLCODRAFT_29567</name>
    <name evidence="3" type="ORF">WOLCODRAFT_29714</name>
</gene>
<evidence type="ECO:0000313" key="4">
    <source>
        <dbReference type="Proteomes" id="UP000218811"/>
    </source>
</evidence>
<organism evidence="2 4">
    <name type="scientific">Wolfiporia cocos (strain MD-104)</name>
    <name type="common">Brown rot fungus</name>
    <dbReference type="NCBI Taxonomy" id="742152"/>
    <lineage>
        <taxon>Eukaryota</taxon>
        <taxon>Fungi</taxon>
        <taxon>Dikarya</taxon>
        <taxon>Basidiomycota</taxon>
        <taxon>Agaricomycotina</taxon>
        <taxon>Agaricomycetes</taxon>
        <taxon>Polyporales</taxon>
        <taxon>Phaeolaceae</taxon>
        <taxon>Wolfiporia</taxon>
    </lineage>
</organism>
<dbReference type="AlphaFoldDB" id="A0A2H3JTK2"/>
<dbReference type="EMBL" id="KB468138">
    <property type="protein sequence ID" value="PCH43341.1"/>
    <property type="molecule type" value="Genomic_DNA"/>
</dbReference>
<dbReference type="EMBL" id="KB467998">
    <property type="protein sequence ID" value="PCH39427.1"/>
    <property type="molecule type" value="Genomic_DNA"/>
</dbReference>
<feature type="region of interest" description="Disordered" evidence="1">
    <location>
        <begin position="1"/>
        <end position="20"/>
    </location>
</feature>
<evidence type="ECO:0000313" key="2">
    <source>
        <dbReference type="EMBL" id="PCH39427.1"/>
    </source>
</evidence>
<name>A0A2H3JTK2_WOLCO</name>
<evidence type="ECO:0000256" key="1">
    <source>
        <dbReference type="SAM" id="MobiDB-lite"/>
    </source>
</evidence>
<keyword evidence="4" id="KW-1185">Reference proteome</keyword>
<evidence type="ECO:0000313" key="3">
    <source>
        <dbReference type="EMBL" id="PCH43341.1"/>
    </source>
</evidence>
<reference evidence="2 4" key="1">
    <citation type="journal article" date="2012" name="Science">
        <title>The Paleozoic origin of enzymatic lignin decomposition reconstructed from 31 fungal genomes.</title>
        <authorList>
            <person name="Floudas D."/>
            <person name="Binder M."/>
            <person name="Riley R."/>
            <person name="Barry K."/>
            <person name="Blanchette R.A."/>
            <person name="Henrissat B."/>
            <person name="Martinez A.T."/>
            <person name="Otillar R."/>
            <person name="Spatafora J.W."/>
            <person name="Yadav J.S."/>
            <person name="Aerts A."/>
            <person name="Benoit I."/>
            <person name="Boyd A."/>
            <person name="Carlson A."/>
            <person name="Copeland A."/>
            <person name="Coutinho P.M."/>
            <person name="de Vries R.P."/>
            <person name="Ferreira P."/>
            <person name="Findley K."/>
            <person name="Foster B."/>
            <person name="Gaskell J."/>
            <person name="Glotzer D."/>
            <person name="Gorecki P."/>
            <person name="Heitman J."/>
            <person name="Hesse C."/>
            <person name="Hori C."/>
            <person name="Igarashi K."/>
            <person name="Jurgens J.A."/>
            <person name="Kallen N."/>
            <person name="Kersten P."/>
            <person name="Kohler A."/>
            <person name="Kuees U."/>
            <person name="Kumar T.K.A."/>
            <person name="Kuo A."/>
            <person name="LaButti K."/>
            <person name="Larrondo L.F."/>
            <person name="Lindquist E."/>
            <person name="Ling A."/>
            <person name="Lombard V."/>
            <person name="Lucas S."/>
            <person name="Lundell T."/>
            <person name="Martin R."/>
            <person name="McLaughlin D.J."/>
            <person name="Morgenstern I."/>
            <person name="Morin E."/>
            <person name="Murat C."/>
            <person name="Nagy L.G."/>
            <person name="Nolan M."/>
            <person name="Ohm R.A."/>
            <person name="Patyshakuliyeva A."/>
            <person name="Rokas A."/>
            <person name="Ruiz-Duenas F.J."/>
            <person name="Sabat G."/>
            <person name="Salamov A."/>
            <person name="Samejima M."/>
            <person name="Schmutz J."/>
            <person name="Slot J.C."/>
            <person name="St John F."/>
            <person name="Stenlid J."/>
            <person name="Sun H."/>
            <person name="Sun S."/>
            <person name="Syed K."/>
            <person name="Tsang A."/>
            <person name="Wiebenga A."/>
            <person name="Young D."/>
            <person name="Pisabarro A."/>
            <person name="Eastwood D.C."/>
            <person name="Martin F."/>
            <person name="Cullen D."/>
            <person name="Grigoriev I.V."/>
            <person name="Hibbett D.S."/>
        </authorList>
    </citation>
    <scope>NUCLEOTIDE SEQUENCE [LARGE SCALE GENOMIC DNA]</scope>
    <source>
        <strain evidence="2 4">MD-104</strain>
    </source>
</reference>